<keyword evidence="3" id="KW-0804">Transcription</keyword>
<dbReference type="InterPro" id="IPR009057">
    <property type="entry name" value="Homeodomain-like_sf"/>
</dbReference>
<accession>A0ABR9XEK8</accession>
<keyword evidence="7" id="KW-1185">Reference proteome</keyword>
<dbReference type="Proteomes" id="UP000632774">
    <property type="component" value="Unassembled WGS sequence"/>
</dbReference>
<organism evidence="6 7">
    <name type="scientific">Mucilaginibacter boryungensis</name>
    <dbReference type="NCBI Taxonomy" id="768480"/>
    <lineage>
        <taxon>Bacteria</taxon>
        <taxon>Pseudomonadati</taxon>
        <taxon>Bacteroidota</taxon>
        <taxon>Sphingobacteriia</taxon>
        <taxon>Sphingobacteriales</taxon>
        <taxon>Sphingobacteriaceae</taxon>
        <taxon>Mucilaginibacter</taxon>
    </lineage>
</organism>
<proteinExistence type="predicted"/>
<comment type="caution">
    <text evidence="6">The sequence shown here is derived from an EMBL/GenBank/DDBJ whole genome shotgun (WGS) entry which is preliminary data.</text>
</comment>
<dbReference type="Pfam" id="PF00440">
    <property type="entry name" value="TetR_N"/>
    <property type="match status" value="1"/>
</dbReference>
<name>A0ABR9XEK8_9SPHI</name>
<sequence length="193" mass="21409">MARTKDFNEEEVLKKAVCLFWDKGYNGTSMQDLVDGLGISRSSLYDTFGDKHQLYLKALETYQQGYGQQLCALIGKAPSAKAAIRELLELVARDLLGDKQRKGCFVVNAGIEMASHDKEVNGMICQSEQQLEQAFLKVIQNGQQSGELDKKQDAQAIARFFNNTVKGMQVSVKSTSNARFFQDIIDTALSVLG</sequence>
<dbReference type="SUPFAM" id="SSF48498">
    <property type="entry name" value="Tetracyclin repressor-like, C-terminal domain"/>
    <property type="match status" value="1"/>
</dbReference>
<gene>
    <name evidence="6" type="ORF">IRJ18_05545</name>
</gene>
<evidence type="ECO:0000256" key="2">
    <source>
        <dbReference type="ARBA" id="ARBA00023125"/>
    </source>
</evidence>
<evidence type="ECO:0000256" key="3">
    <source>
        <dbReference type="ARBA" id="ARBA00023163"/>
    </source>
</evidence>
<evidence type="ECO:0000256" key="4">
    <source>
        <dbReference type="PROSITE-ProRule" id="PRU00335"/>
    </source>
</evidence>
<dbReference type="Gene3D" id="1.10.357.10">
    <property type="entry name" value="Tetracycline Repressor, domain 2"/>
    <property type="match status" value="1"/>
</dbReference>
<dbReference type="SUPFAM" id="SSF46689">
    <property type="entry name" value="Homeodomain-like"/>
    <property type="match status" value="1"/>
</dbReference>
<dbReference type="PROSITE" id="PS50977">
    <property type="entry name" value="HTH_TETR_2"/>
    <property type="match status" value="1"/>
</dbReference>
<dbReference type="Pfam" id="PF16925">
    <property type="entry name" value="TetR_C_13"/>
    <property type="match status" value="1"/>
</dbReference>
<evidence type="ECO:0000259" key="5">
    <source>
        <dbReference type="PROSITE" id="PS50977"/>
    </source>
</evidence>
<dbReference type="PANTHER" id="PTHR47506">
    <property type="entry name" value="TRANSCRIPTIONAL REGULATORY PROTEIN"/>
    <property type="match status" value="1"/>
</dbReference>
<evidence type="ECO:0000313" key="6">
    <source>
        <dbReference type="EMBL" id="MBE9665817.1"/>
    </source>
</evidence>
<evidence type="ECO:0000313" key="7">
    <source>
        <dbReference type="Proteomes" id="UP000632774"/>
    </source>
</evidence>
<dbReference type="Gene3D" id="1.10.10.60">
    <property type="entry name" value="Homeodomain-like"/>
    <property type="match status" value="1"/>
</dbReference>
<dbReference type="InterPro" id="IPR036271">
    <property type="entry name" value="Tet_transcr_reg_TetR-rel_C_sf"/>
</dbReference>
<evidence type="ECO:0000256" key="1">
    <source>
        <dbReference type="ARBA" id="ARBA00023015"/>
    </source>
</evidence>
<dbReference type="PANTHER" id="PTHR47506:SF1">
    <property type="entry name" value="HTH-TYPE TRANSCRIPTIONAL REGULATOR YJDC"/>
    <property type="match status" value="1"/>
</dbReference>
<dbReference type="InterPro" id="IPR011075">
    <property type="entry name" value="TetR_C"/>
</dbReference>
<dbReference type="EMBL" id="JADFFM010000001">
    <property type="protein sequence ID" value="MBE9665817.1"/>
    <property type="molecule type" value="Genomic_DNA"/>
</dbReference>
<reference evidence="6 7" key="1">
    <citation type="submission" date="2020-10" db="EMBL/GenBank/DDBJ databases">
        <title>Mucilaginibacter mali sp. nov., isolated from rhizosphere soil of apple orchard.</title>
        <authorList>
            <person name="Lee J.-S."/>
            <person name="Kim H.S."/>
            <person name="Kim J.-S."/>
        </authorList>
    </citation>
    <scope>NUCLEOTIDE SEQUENCE [LARGE SCALE GENOMIC DNA]</scope>
    <source>
        <strain evidence="6 7">KCTC 23157</strain>
    </source>
</reference>
<feature type="DNA-binding region" description="H-T-H motif" evidence="4">
    <location>
        <begin position="29"/>
        <end position="48"/>
    </location>
</feature>
<keyword evidence="1" id="KW-0805">Transcription regulation</keyword>
<dbReference type="InterPro" id="IPR001647">
    <property type="entry name" value="HTH_TetR"/>
</dbReference>
<dbReference type="RefSeq" id="WP_194105203.1">
    <property type="nucleotide sequence ID" value="NZ_JADFFM010000001.1"/>
</dbReference>
<protein>
    <submittedName>
        <fullName evidence="6">TetR/AcrR family transcriptional regulator</fullName>
    </submittedName>
</protein>
<keyword evidence="2 4" id="KW-0238">DNA-binding</keyword>
<feature type="domain" description="HTH tetR-type" evidence="5">
    <location>
        <begin position="6"/>
        <end position="66"/>
    </location>
</feature>